<evidence type="ECO:0000256" key="1">
    <source>
        <dbReference type="SAM" id="SignalP"/>
    </source>
</evidence>
<feature type="domain" description="Calcineurin-like phosphoesterase" evidence="2">
    <location>
        <begin position="135"/>
        <end position="326"/>
    </location>
</feature>
<feature type="signal peptide" evidence="1">
    <location>
        <begin position="1"/>
        <end position="20"/>
    </location>
</feature>
<keyword evidence="6" id="KW-1185">Reference proteome</keyword>
<keyword evidence="1" id="KW-0732">Signal</keyword>
<feature type="domain" description="Calcineurin-like phosphoesterase N-terminal" evidence="4">
    <location>
        <begin position="37"/>
        <end position="107"/>
    </location>
</feature>
<dbReference type="Gene3D" id="3.60.21.10">
    <property type="match status" value="1"/>
</dbReference>
<dbReference type="InterPro" id="IPR032285">
    <property type="entry name" value="Metallophos_N"/>
</dbReference>
<dbReference type="Pfam" id="PF00149">
    <property type="entry name" value="Metallophos"/>
    <property type="match status" value="1"/>
</dbReference>
<dbReference type="EMBL" id="CP002545">
    <property type="protein sequence ID" value="ADY52952.1"/>
    <property type="molecule type" value="Genomic_DNA"/>
</dbReference>
<feature type="chain" id="PRO_5003256900" evidence="1">
    <location>
        <begin position="21"/>
        <end position="524"/>
    </location>
</feature>
<dbReference type="Pfam" id="PF16371">
    <property type="entry name" value="MetallophosN"/>
    <property type="match status" value="1"/>
</dbReference>
<dbReference type="InterPro" id="IPR051918">
    <property type="entry name" value="STPP_CPPED1"/>
</dbReference>
<dbReference type="SUPFAM" id="SSF56300">
    <property type="entry name" value="Metallo-dependent phosphatases"/>
    <property type="match status" value="1"/>
</dbReference>
<organism evidence="5 6">
    <name type="scientific">Pseudopedobacter saltans (strain ATCC 51119 / DSM 12145 / JCM 21818 / CCUG 39354 / LMG 10337 / NBRC 100064 / NCIMB 13643)</name>
    <name type="common">Pedobacter saltans</name>
    <dbReference type="NCBI Taxonomy" id="762903"/>
    <lineage>
        <taxon>Bacteria</taxon>
        <taxon>Pseudomonadati</taxon>
        <taxon>Bacteroidota</taxon>
        <taxon>Sphingobacteriia</taxon>
        <taxon>Sphingobacteriales</taxon>
        <taxon>Sphingobacteriaceae</taxon>
        <taxon>Pseudopedobacter</taxon>
    </lineage>
</organism>
<gene>
    <name evidence="5" type="ordered locus">Pedsa_2404</name>
</gene>
<dbReference type="RefSeq" id="WP_013633437.1">
    <property type="nucleotide sequence ID" value="NC_015177.1"/>
</dbReference>
<sequence length="524" mass="59542">MKKVALITLCLFGTLGISHAQTKVKGFVYEDTNKNGRHDKFEKGIPSVSVTNGREVVITDKNGYYELPANNDQIISVIKPSGYTITRNADNLPQFFYIHKPNGSPKQEYKGVAPTGKLPASIDFLLEPAAESEDFKILVFGDPQAYNMDEISYFTNGVVKELEGVKNIAFGISMGDLVGNDPNLFNPYIQAVKKIGLPWYNLMGNHDMNFDAKTDSLSDESYEAHFGPANYAFNYGKVHFIVLDDILYPDPRGESKYWGGLRKDQMEFVANNLKFVPKDKLVVLAFHIPFSKEGEPEHFRKSDRQQIFDLLSDFPYTLSLSAHTHNQWQSFFDKKDGWKQEKPHHHYNVGTTSGNWYSGELDNNGIPVSTMSDGTPKGYAFISFSGNQYKANYKVAGKPEDYQIEISAPKVIEYGKKTSASIYANFFMGKENDEVLMRIDNGKWKKMENVLEADPAFLHLQHRWDYSEDLLSGKRPGQANNCRHLWKSAIPFKLEPGEHTIEVKATDMYGQTFTQKKTYRIVKR</sequence>
<dbReference type="SUPFAM" id="SSF117074">
    <property type="entry name" value="Hypothetical protein PA1324"/>
    <property type="match status" value="1"/>
</dbReference>
<dbReference type="eggNOG" id="COG1409">
    <property type="taxonomic scope" value="Bacteria"/>
</dbReference>
<dbReference type="HOGENOM" id="CLU_016483_1_0_10"/>
<evidence type="ECO:0000259" key="3">
    <source>
        <dbReference type="Pfam" id="PF16370"/>
    </source>
</evidence>
<evidence type="ECO:0000259" key="2">
    <source>
        <dbReference type="Pfam" id="PF00149"/>
    </source>
</evidence>
<proteinExistence type="predicted"/>
<dbReference type="GO" id="GO:0016787">
    <property type="term" value="F:hydrolase activity"/>
    <property type="evidence" value="ECO:0007669"/>
    <property type="project" value="InterPro"/>
</dbReference>
<dbReference type="Gene3D" id="2.60.40.10">
    <property type="entry name" value="Immunoglobulins"/>
    <property type="match status" value="1"/>
</dbReference>
<reference evidence="6" key="2">
    <citation type="submission" date="2011-02" db="EMBL/GenBank/DDBJ databases">
        <title>The complete genome of Pedobacter saltans DSM 12145.</title>
        <authorList>
            <consortium name="US DOE Joint Genome Institute (JGI-PGF)"/>
            <person name="Lucas S."/>
            <person name="Copeland A."/>
            <person name="Lapidus A."/>
            <person name="Bruce D."/>
            <person name="Goodwin L."/>
            <person name="Pitluck S."/>
            <person name="Kyrpides N."/>
            <person name="Mavromatis K."/>
            <person name="Pagani I."/>
            <person name="Ivanova N."/>
            <person name="Ovchinnikova G."/>
            <person name="Lu M."/>
            <person name="Detter J.C."/>
            <person name="Han C."/>
            <person name="Land M."/>
            <person name="Hauser L."/>
            <person name="Markowitz V."/>
            <person name="Cheng J.-F."/>
            <person name="Hugenholtz P."/>
            <person name="Woyke T."/>
            <person name="Wu D."/>
            <person name="Tindall B."/>
            <person name="Pomrenke H.G."/>
            <person name="Brambilla E."/>
            <person name="Klenk H.-P."/>
            <person name="Eisen J.A."/>
        </authorList>
    </citation>
    <scope>NUCLEOTIDE SEQUENCE [LARGE SCALE GENOMIC DNA]</scope>
    <source>
        <strain evidence="6">ATCC 51119 / DSM 12145 / JCM 21818 / LMG 10337 / NBRC 100064 / NCIMB 13643</strain>
    </source>
</reference>
<evidence type="ECO:0000313" key="5">
    <source>
        <dbReference type="EMBL" id="ADY52952.1"/>
    </source>
</evidence>
<evidence type="ECO:0000259" key="4">
    <source>
        <dbReference type="Pfam" id="PF16371"/>
    </source>
</evidence>
<dbReference type="PANTHER" id="PTHR43143:SF6">
    <property type="entry name" value="BLL3016 PROTEIN"/>
    <property type="match status" value="1"/>
</dbReference>
<protein>
    <submittedName>
        <fullName evidence="5">Metallophosphoesterase</fullName>
    </submittedName>
</protein>
<name>F0SE26_PSESL</name>
<dbReference type="Pfam" id="PF16370">
    <property type="entry name" value="MetallophosC"/>
    <property type="match status" value="1"/>
</dbReference>
<dbReference type="OrthoDB" id="1776264at2"/>
<feature type="domain" description="Calcineurin-like phosphoesterase C-terminal" evidence="3">
    <location>
        <begin position="347"/>
        <end position="513"/>
    </location>
</feature>
<dbReference type="InterPro" id="IPR013783">
    <property type="entry name" value="Ig-like_fold"/>
</dbReference>
<reference evidence="5 6" key="1">
    <citation type="journal article" date="2011" name="Stand. Genomic Sci.">
        <title>Complete genome sequence of the gliding, heparinolytic Pedobacter saltans type strain (113).</title>
        <authorList>
            <person name="Liolios K."/>
            <person name="Sikorski J."/>
            <person name="Lu M."/>
            <person name="Nolan M."/>
            <person name="Lapidus A."/>
            <person name="Lucas S."/>
            <person name="Hammon N."/>
            <person name="Deshpande S."/>
            <person name="Cheng J.F."/>
            <person name="Tapia R."/>
            <person name="Han C."/>
            <person name="Goodwin L."/>
            <person name="Pitluck S."/>
            <person name="Huntemann M."/>
            <person name="Ivanova N."/>
            <person name="Pagani I."/>
            <person name="Mavromatis K."/>
            <person name="Ovchinikova G."/>
            <person name="Pati A."/>
            <person name="Chen A."/>
            <person name="Palaniappan K."/>
            <person name="Land M."/>
            <person name="Hauser L."/>
            <person name="Brambilla E.M."/>
            <person name="Kotsyurbenko O."/>
            <person name="Rohde M."/>
            <person name="Tindall B.J."/>
            <person name="Abt B."/>
            <person name="Goker M."/>
            <person name="Detter J.C."/>
            <person name="Woyke T."/>
            <person name="Bristow J."/>
            <person name="Eisen J.A."/>
            <person name="Markowitz V."/>
            <person name="Hugenholtz P."/>
            <person name="Klenk H.P."/>
            <person name="Kyrpides N.C."/>
        </authorList>
    </citation>
    <scope>NUCLEOTIDE SEQUENCE [LARGE SCALE GENOMIC DNA]</scope>
    <source>
        <strain evidence="6">ATCC 51119 / DSM 12145 / JCM 21818 / LMG 10337 / NBRC 100064 / NCIMB 13643</strain>
    </source>
</reference>
<dbReference type="KEGG" id="psn:Pedsa_2404"/>
<dbReference type="Proteomes" id="UP000000310">
    <property type="component" value="Chromosome"/>
</dbReference>
<accession>F0SE26</accession>
<evidence type="ECO:0000313" key="6">
    <source>
        <dbReference type="Proteomes" id="UP000000310"/>
    </source>
</evidence>
<dbReference type="AlphaFoldDB" id="F0SE26"/>
<dbReference type="InterPro" id="IPR032288">
    <property type="entry name" value="Metallophos_C"/>
</dbReference>
<dbReference type="PANTHER" id="PTHR43143">
    <property type="entry name" value="METALLOPHOSPHOESTERASE, CALCINEURIN SUPERFAMILY"/>
    <property type="match status" value="1"/>
</dbReference>
<dbReference type="STRING" id="762903.Pedsa_2404"/>
<dbReference type="InterPro" id="IPR004843">
    <property type="entry name" value="Calcineurin-like_PHP"/>
</dbReference>
<dbReference type="InterPro" id="IPR029052">
    <property type="entry name" value="Metallo-depent_PP-like"/>
</dbReference>